<feature type="region of interest" description="Disordered" evidence="3">
    <location>
        <begin position="107"/>
        <end position="525"/>
    </location>
</feature>
<dbReference type="Pfam" id="PF09736">
    <property type="entry name" value="Bud13"/>
    <property type="match status" value="1"/>
</dbReference>
<evidence type="ECO:0000256" key="3">
    <source>
        <dbReference type="SAM" id="MobiDB-lite"/>
    </source>
</evidence>
<evidence type="ECO:0000256" key="2">
    <source>
        <dbReference type="ARBA" id="ARBA00014454"/>
    </source>
</evidence>
<dbReference type="GO" id="GO:0003723">
    <property type="term" value="F:RNA binding"/>
    <property type="evidence" value="ECO:0007669"/>
    <property type="project" value="TreeGrafter"/>
</dbReference>
<dbReference type="GO" id="GO:0000398">
    <property type="term" value="P:mRNA splicing, via spliceosome"/>
    <property type="evidence" value="ECO:0007669"/>
    <property type="project" value="TreeGrafter"/>
</dbReference>
<feature type="compositionally biased region" description="Basic and acidic residues" evidence="3">
    <location>
        <begin position="107"/>
        <end position="120"/>
    </location>
</feature>
<feature type="compositionally biased region" description="Basic and acidic residues" evidence="3">
    <location>
        <begin position="424"/>
        <end position="489"/>
    </location>
</feature>
<feature type="region of interest" description="Disordered" evidence="3">
    <location>
        <begin position="573"/>
        <end position="620"/>
    </location>
</feature>
<feature type="compositionally biased region" description="Basic and acidic residues" evidence="3">
    <location>
        <begin position="256"/>
        <end position="271"/>
    </location>
</feature>
<evidence type="ECO:0000256" key="1">
    <source>
        <dbReference type="ARBA" id="ARBA00011069"/>
    </source>
</evidence>
<dbReference type="GO" id="GO:0005684">
    <property type="term" value="C:U2-type spliceosomal complex"/>
    <property type="evidence" value="ECO:0007669"/>
    <property type="project" value="TreeGrafter"/>
</dbReference>
<dbReference type="InterPro" id="IPR018609">
    <property type="entry name" value="Bud13"/>
</dbReference>
<dbReference type="GO" id="GO:0070274">
    <property type="term" value="C:RES complex"/>
    <property type="evidence" value="ECO:0007669"/>
    <property type="project" value="TreeGrafter"/>
</dbReference>
<comment type="similarity">
    <text evidence="1">Belongs to the CWC26 family.</text>
</comment>
<dbReference type="AlphaFoldDB" id="A0AAU9UI84"/>
<proteinExistence type="inferred from homology"/>
<accession>A0AAU9UI84</accession>
<feature type="compositionally biased region" description="Basic and acidic residues" evidence="3">
    <location>
        <begin position="158"/>
        <end position="179"/>
    </location>
</feature>
<name>A0AAU9UI84_EUPED</name>
<dbReference type="EMBL" id="CAKOGL010000020">
    <property type="protein sequence ID" value="CAH2098756.1"/>
    <property type="molecule type" value="Genomic_DNA"/>
</dbReference>
<gene>
    <name evidence="4" type="ORF">EEDITHA_LOCUS13840</name>
</gene>
<dbReference type="Proteomes" id="UP001153954">
    <property type="component" value="Unassembled WGS sequence"/>
</dbReference>
<feature type="compositionally biased region" description="Basic and acidic residues" evidence="3">
    <location>
        <begin position="329"/>
        <end position="393"/>
    </location>
</feature>
<reference evidence="4" key="1">
    <citation type="submission" date="2022-03" db="EMBL/GenBank/DDBJ databases">
        <authorList>
            <person name="Tunstrom K."/>
        </authorList>
    </citation>
    <scope>NUCLEOTIDE SEQUENCE</scope>
</reference>
<protein>
    <recommendedName>
        <fullName evidence="2">BUD13 homolog</fullName>
    </recommendedName>
</protein>
<evidence type="ECO:0000313" key="4">
    <source>
        <dbReference type="EMBL" id="CAH2098756.1"/>
    </source>
</evidence>
<dbReference type="InterPro" id="IPR051112">
    <property type="entry name" value="CWC26_splicing_factor"/>
</dbReference>
<dbReference type="PANTHER" id="PTHR31809">
    <property type="entry name" value="BUD13 HOMOLOG"/>
    <property type="match status" value="1"/>
</dbReference>
<organism evidence="4 5">
    <name type="scientific">Euphydryas editha</name>
    <name type="common">Edith's checkerspot</name>
    <dbReference type="NCBI Taxonomy" id="104508"/>
    <lineage>
        <taxon>Eukaryota</taxon>
        <taxon>Metazoa</taxon>
        <taxon>Ecdysozoa</taxon>
        <taxon>Arthropoda</taxon>
        <taxon>Hexapoda</taxon>
        <taxon>Insecta</taxon>
        <taxon>Pterygota</taxon>
        <taxon>Neoptera</taxon>
        <taxon>Endopterygota</taxon>
        <taxon>Lepidoptera</taxon>
        <taxon>Glossata</taxon>
        <taxon>Ditrysia</taxon>
        <taxon>Papilionoidea</taxon>
        <taxon>Nymphalidae</taxon>
        <taxon>Nymphalinae</taxon>
        <taxon>Euphydryas</taxon>
    </lineage>
</organism>
<feature type="compositionally biased region" description="Basic and acidic residues" evidence="3">
    <location>
        <begin position="573"/>
        <end position="596"/>
    </location>
</feature>
<keyword evidence="5" id="KW-1185">Reference proteome</keyword>
<sequence length="649" mass="76562">MSTGIDQKAYLQKYLTGKSADKKKKKKKPVKGKGFKIIDDDLDLSKLRPLDIDELDILNEGEDAPQIAGIIDERPEEIRKLEDFKTSTKWRVISQDDGFNSKLQVEEVKRSNKEVEKENEIVFGKMYSDSEDENKNDSDPSPPRKNSEKSQTKQSKNNRSDSDASPPRRKDKTKDKNYDSDPSPPRNSKRQVQNNARSNRSDSDVSPPRRKNSKQMSKSYDSDASPPRKREKYSHSNRQSSRQDDSKLKRTRKPTRWGDFDTQEYLRRSQSRDISPYKTKNKSDDKYASKQKSRRDDDSDQSPPRKSKRQSTNSQDSDASPPRRRKSPEKRNTDKYEKYKNIGKMRDLSPKNKREKKQDRRTDKYDNDSDASPPRRDRSKNYNDRRIEKRYENDSDASLPRRNMNKNYNDRRTDKYEDDSDASPPRRDRSKNNGRDYRNDEPPPTNKKMEKTLEGKKAGLQDAKQLKEENQAFRRREDEAFKNMTDETSGRNAKAVSRKGKRETSEEKQKQREKAERQKELDEKYKKWSKGIKQIEAQQAAVQDFMHEAAKPLARYKDDRDLEDKLKDIERDGDPMLQYIRDKKRERGELGPEKPTYKGNFPPNRFNIRPGYRWDGVDRSNGYEKKYFDQISKRKAQEEEIYKWSTEDL</sequence>
<comment type="caution">
    <text evidence="4">The sequence shown here is derived from an EMBL/GenBank/DDBJ whole genome shotgun (WGS) entry which is preliminary data.</text>
</comment>
<feature type="compositionally biased region" description="Basic and acidic residues" evidence="3">
    <location>
        <begin position="502"/>
        <end position="525"/>
    </location>
</feature>
<dbReference type="PANTHER" id="PTHR31809:SF0">
    <property type="entry name" value="BUD13 HOMOLOG"/>
    <property type="match status" value="1"/>
</dbReference>
<evidence type="ECO:0000313" key="5">
    <source>
        <dbReference type="Proteomes" id="UP001153954"/>
    </source>
</evidence>